<proteinExistence type="predicted"/>
<dbReference type="AlphaFoldDB" id="Q8U744"/>
<name>Q8U744_AGRFC</name>
<gene>
    <name evidence="1" type="primary">tnp</name>
    <name evidence="1" type="ordered locus">Atu4611</name>
</gene>
<dbReference type="KEGG" id="atu:Atu4611"/>
<evidence type="ECO:0000313" key="1">
    <source>
        <dbReference type="EMBL" id="AAL45405.1"/>
    </source>
</evidence>
<dbReference type="BioCyc" id="AGRO:ATU4611-MONOMER"/>
<reference evidence="1 2" key="1">
    <citation type="journal article" date="2001" name="Science">
        <title>The genome of the natural genetic engineer Agrobacterium tumefaciens C58.</title>
        <authorList>
            <person name="Wood D.W."/>
            <person name="Setubal J.C."/>
            <person name="Kaul R."/>
            <person name="Monks D.E."/>
            <person name="Kitajima J.P."/>
            <person name="Okura V.K."/>
            <person name="Zhou Y."/>
            <person name="Chen L."/>
            <person name="Wood G.E."/>
            <person name="Almeida N.F.Jr."/>
            <person name="Woo L."/>
            <person name="Chen Y."/>
            <person name="Paulsen I.T."/>
            <person name="Eisen J.A."/>
            <person name="Karp P.D."/>
            <person name="Bovee D.Sr."/>
            <person name="Chapman P."/>
            <person name="Clendenning J."/>
            <person name="Deatherage G."/>
            <person name="Gillet W."/>
            <person name="Grant C."/>
            <person name="Kutyavin T."/>
            <person name="Levy R."/>
            <person name="Li M.J."/>
            <person name="McClelland E."/>
            <person name="Palmieri A."/>
            <person name="Raymond C."/>
            <person name="Rouse G."/>
            <person name="Saenphimmachak C."/>
            <person name="Wu Z."/>
            <person name="Romero P."/>
            <person name="Gordon D."/>
            <person name="Zhang S."/>
            <person name="Yoo H."/>
            <person name="Tao Y."/>
            <person name="Biddle P."/>
            <person name="Jung M."/>
            <person name="Krespan W."/>
            <person name="Perry M."/>
            <person name="Gordon-Kamm B."/>
            <person name="Liao L."/>
            <person name="Kim S."/>
            <person name="Hendrick C."/>
            <person name="Zhao Z.Y."/>
            <person name="Dolan M."/>
            <person name="Chumley F."/>
            <person name="Tingey S.V."/>
            <person name="Tomb J.F."/>
            <person name="Gordon M.P."/>
            <person name="Olson M.V."/>
            <person name="Nester E.W."/>
        </authorList>
    </citation>
    <scope>NUCLEOTIDE SEQUENCE [LARGE SCALE GENOMIC DNA]</scope>
    <source>
        <strain evidence="2">C58 / ATCC 33970</strain>
    </source>
</reference>
<evidence type="ECO:0000313" key="2">
    <source>
        <dbReference type="Proteomes" id="UP000000813"/>
    </source>
</evidence>
<accession>Q8U744</accession>
<dbReference type="PIR" id="AG3123">
    <property type="entry name" value="AG3123"/>
</dbReference>
<sequence length="91" mass="9940">MATALSPRGGRIHYIGIRPARARMFGVTSTFFMALPAIFDGLVERSSQASPICLITLELNCYSVPASFANHESACGSILSGWPLQRRRNIL</sequence>
<protein>
    <submittedName>
        <fullName evidence="1">Transposase</fullName>
    </submittedName>
</protein>
<organism evidence="1 2">
    <name type="scientific">Agrobacterium fabrum (strain C58 / ATCC 33970)</name>
    <name type="common">Agrobacterium tumefaciens (strain C58)</name>
    <dbReference type="NCBI Taxonomy" id="176299"/>
    <lineage>
        <taxon>Bacteria</taxon>
        <taxon>Pseudomonadati</taxon>
        <taxon>Pseudomonadota</taxon>
        <taxon>Alphaproteobacteria</taxon>
        <taxon>Hyphomicrobiales</taxon>
        <taxon>Rhizobiaceae</taxon>
        <taxon>Rhizobium/Agrobacterium group</taxon>
        <taxon>Agrobacterium</taxon>
        <taxon>Agrobacterium tumefaciens complex</taxon>
    </lineage>
</organism>
<dbReference type="STRING" id="176299.Atu4611"/>
<dbReference type="HOGENOM" id="CLU_2420468_0_0_5"/>
<dbReference type="EnsemblBacteria" id="AAL45405">
    <property type="protein sequence ID" value="AAL45405"/>
    <property type="gene ID" value="Atu4611"/>
</dbReference>
<keyword evidence="2" id="KW-1185">Reference proteome</keyword>
<dbReference type="OrthoDB" id="2065409at2"/>
<dbReference type="EMBL" id="AE007870">
    <property type="protein sequence ID" value="AAL45405.1"/>
    <property type="molecule type" value="Genomic_DNA"/>
</dbReference>
<reference evidence="1 2" key="2">
    <citation type="journal article" date="2001" name="Science">
        <title>Genome sequence of the plant pathogen and biotechnology agent Agrobacterium tumefaciens C58.</title>
        <authorList>
            <person name="Goodner B."/>
            <person name="Hinkle G."/>
            <person name="Gattung S."/>
            <person name="Miller N."/>
            <person name="Blanchard M."/>
            <person name="Qurollo B."/>
            <person name="Goldman B.S."/>
            <person name="Cao Y."/>
            <person name="Askenazi M."/>
            <person name="Halling C."/>
            <person name="Mullin L."/>
            <person name="Houmiel K."/>
            <person name="Gordon J."/>
            <person name="Vaudin M."/>
            <person name="Iartchouk O."/>
            <person name="Epp A."/>
            <person name="Liu F."/>
            <person name="Wollam C."/>
            <person name="Allinger M."/>
            <person name="Doughty D."/>
            <person name="Scott C."/>
            <person name="Lappas C."/>
            <person name="Markelz B."/>
            <person name="Flanagan C."/>
            <person name="Crowell C."/>
            <person name="Gurson J."/>
            <person name="Lomo C."/>
            <person name="Sear C."/>
            <person name="Strub G."/>
            <person name="Cielo C."/>
            <person name="Slater S."/>
        </authorList>
    </citation>
    <scope>NUCLEOTIDE SEQUENCE [LARGE SCALE GENOMIC DNA]</scope>
    <source>
        <strain evidence="2">C58 / ATCC 33970</strain>
    </source>
</reference>
<dbReference type="Proteomes" id="UP000000813">
    <property type="component" value="Chromosome linear"/>
</dbReference>